<dbReference type="AlphaFoldDB" id="X1VCE0"/>
<evidence type="ECO:0000313" key="1">
    <source>
        <dbReference type="EMBL" id="GAJ11356.1"/>
    </source>
</evidence>
<sequence length="50" mass="5668">TSGFYIMVPEDDVINMDMTVEEAFKLIISGGIIAPQEHLKSDQRQKEIET</sequence>
<feature type="non-terminal residue" evidence="1">
    <location>
        <position position="1"/>
    </location>
</feature>
<reference evidence="1" key="1">
    <citation type="journal article" date="2014" name="Front. Microbiol.">
        <title>High frequency of phylogenetically diverse reductive dehalogenase-homologous genes in deep subseafloor sedimentary metagenomes.</title>
        <authorList>
            <person name="Kawai M."/>
            <person name="Futagami T."/>
            <person name="Toyoda A."/>
            <person name="Takaki Y."/>
            <person name="Nishi S."/>
            <person name="Hori S."/>
            <person name="Arai W."/>
            <person name="Tsubouchi T."/>
            <person name="Morono Y."/>
            <person name="Uchiyama I."/>
            <person name="Ito T."/>
            <person name="Fujiyama A."/>
            <person name="Inagaki F."/>
            <person name="Takami H."/>
        </authorList>
    </citation>
    <scope>NUCLEOTIDE SEQUENCE</scope>
    <source>
        <strain evidence="1">Expedition CK06-06</strain>
    </source>
</reference>
<gene>
    <name evidence="1" type="ORF">S12H4_51109</name>
</gene>
<comment type="caution">
    <text evidence="1">The sequence shown here is derived from an EMBL/GenBank/DDBJ whole genome shotgun (WGS) entry which is preliminary data.</text>
</comment>
<dbReference type="EMBL" id="BARW01032261">
    <property type="protein sequence ID" value="GAJ11356.1"/>
    <property type="molecule type" value="Genomic_DNA"/>
</dbReference>
<name>X1VCE0_9ZZZZ</name>
<proteinExistence type="predicted"/>
<organism evidence="1">
    <name type="scientific">marine sediment metagenome</name>
    <dbReference type="NCBI Taxonomy" id="412755"/>
    <lineage>
        <taxon>unclassified sequences</taxon>
        <taxon>metagenomes</taxon>
        <taxon>ecological metagenomes</taxon>
    </lineage>
</organism>
<protein>
    <submittedName>
        <fullName evidence="1">Uncharacterized protein</fullName>
    </submittedName>
</protein>
<accession>X1VCE0</accession>